<accession>A0A1Q9D5G7</accession>
<keyword evidence="2" id="KW-1185">Reference proteome</keyword>
<comment type="caution">
    <text evidence="1">The sequence shown here is derived from an EMBL/GenBank/DDBJ whole genome shotgun (WGS) entry which is preliminary data.</text>
</comment>
<proteinExistence type="predicted"/>
<evidence type="ECO:0000313" key="2">
    <source>
        <dbReference type="Proteomes" id="UP000186817"/>
    </source>
</evidence>
<dbReference type="Proteomes" id="UP000186817">
    <property type="component" value="Unassembled WGS sequence"/>
</dbReference>
<gene>
    <name evidence="1" type="ORF">AK812_SmicGene27993</name>
</gene>
<evidence type="ECO:0000313" key="1">
    <source>
        <dbReference type="EMBL" id="OLP90435.1"/>
    </source>
</evidence>
<sequence>MSVPSDPPVVSVRKSPVIWGQKVAVQCRLPLRSIQKQPMQPADTKFSATLLVLDAEQCEIRKLTPEQVVARRKLTRDFRCGLEVKLEVTSRMQTAELTECDPRFWTEDDDGVQRGRFVICAVVMNSILGKGFWDLAGYVKLDVIGKSKAEEAFIAHVHKANGWPLEWEGSYLNLGLSAGRIIRRRRRRLWEDVTHVVDAGFSKWGRVEFAKIISERREASPISFRLPISEVFEKFELTHRDATDAVIQAGSMLDASLQDLRREIAETIPEPACSHQMLDATGSLTVQESSLPQSRVLMACYPEKFLRADWPSDATWVHEMLDATGSLTVQESVLPQSRVLMARYPEKFLRADWPSDATWVHEMLDATGSLTGQDGTSSSLTLTAMWNSNQFLKASTMQQLPEPGSTASLSNTVCISDPDGHWPAVQDQSVKDLAEYGEIARLDASLAVIERPQHQSSLSCGSEGLLVVAVLLTIFCMAESR</sequence>
<organism evidence="1 2">
    <name type="scientific">Symbiodinium microadriaticum</name>
    <name type="common">Dinoflagellate</name>
    <name type="synonym">Zooxanthella microadriatica</name>
    <dbReference type="NCBI Taxonomy" id="2951"/>
    <lineage>
        <taxon>Eukaryota</taxon>
        <taxon>Sar</taxon>
        <taxon>Alveolata</taxon>
        <taxon>Dinophyceae</taxon>
        <taxon>Suessiales</taxon>
        <taxon>Symbiodiniaceae</taxon>
        <taxon>Symbiodinium</taxon>
    </lineage>
</organism>
<reference evidence="1 2" key="1">
    <citation type="submission" date="2016-02" db="EMBL/GenBank/DDBJ databases">
        <title>Genome analysis of coral dinoflagellate symbionts highlights evolutionary adaptations to a symbiotic lifestyle.</title>
        <authorList>
            <person name="Aranda M."/>
            <person name="Li Y."/>
            <person name="Liew Y.J."/>
            <person name="Baumgarten S."/>
            <person name="Simakov O."/>
            <person name="Wilson M."/>
            <person name="Piel J."/>
            <person name="Ashoor H."/>
            <person name="Bougouffa S."/>
            <person name="Bajic V.B."/>
            <person name="Ryu T."/>
            <person name="Ravasi T."/>
            <person name="Bayer T."/>
            <person name="Micklem G."/>
            <person name="Kim H."/>
            <person name="Bhak J."/>
            <person name="Lajeunesse T.C."/>
            <person name="Voolstra C.R."/>
        </authorList>
    </citation>
    <scope>NUCLEOTIDE SEQUENCE [LARGE SCALE GENOMIC DNA]</scope>
    <source>
        <strain evidence="1 2">CCMP2467</strain>
    </source>
</reference>
<name>A0A1Q9D5G7_SYMMI</name>
<dbReference type="OrthoDB" id="418034at2759"/>
<protein>
    <submittedName>
        <fullName evidence="1">Uncharacterized protein</fullName>
    </submittedName>
</protein>
<dbReference type="AlphaFoldDB" id="A0A1Q9D5G7"/>
<dbReference type="EMBL" id="LSRX01000711">
    <property type="protein sequence ID" value="OLP90435.1"/>
    <property type="molecule type" value="Genomic_DNA"/>
</dbReference>